<name>A0A512IVS4_9HYPH</name>
<accession>A0A512IVS4</accession>
<keyword evidence="1" id="KW-1133">Transmembrane helix</keyword>
<protein>
    <submittedName>
        <fullName evidence="2">Uncharacterized protein</fullName>
    </submittedName>
</protein>
<dbReference type="AlphaFoldDB" id="A0A512IVS4"/>
<dbReference type="EMBL" id="BJZT01000048">
    <property type="protein sequence ID" value="GEP01699.1"/>
    <property type="molecule type" value="Genomic_DNA"/>
</dbReference>
<keyword evidence="3" id="KW-1185">Reference proteome</keyword>
<evidence type="ECO:0000256" key="1">
    <source>
        <dbReference type="SAM" id="Phobius"/>
    </source>
</evidence>
<reference evidence="2 3" key="1">
    <citation type="submission" date="2019-07" db="EMBL/GenBank/DDBJ databases">
        <title>Whole genome shotgun sequence of Methylobacterium haplocladii NBRC 107714.</title>
        <authorList>
            <person name="Hosoyama A."/>
            <person name="Uohara A."/>
            <person name="Ohji S."/>
            <person name="Ichikawa N."/>
        </authorList>
    </citation>
    <scope>NUCLEOTIDE SEQUENCE [LARGE SCALE GENOMIC DNA]</scope>
    <source>
        <strain evidence="2 3">NBRC 107714</strain>
    </source>
</reference>
<dbReference type="Proteomes" id="UP000321258">
    <property type="component" value="Unassembled WGS sequence"/>
</dbReference>
<dbReference type="RefSeq" id="WP_147082243.1">
    <property type="nucleotide sequence ID" value="NZ_BJZT01000048.1"/>
</dbReference>
<evidence type="ECO:0000313" key="3">
    <source>
        <dbReference type="Proteomes" id="UP000321258"/>
    </source>
</evidence>
<sequence length="70" mass="7200">MPPPRRSRLRTHEILVLAFGLVCAGVVVATEDAPRIMPPVVSYGAFAAGAGSHGGLTSGCLGIVGLLRCR</sequence>
<comment type="caution">
    <text evidence="2">The sequence shown here is derived from an EMBL/GenBank/DDBJ whole genome shotgun (WGS) entry which is preliminary data.</text>
</comment>
<proteinExistence type="predicted"/>
<keyword evidence="1" id="KW-0472">Membrane</keyword>
<feature type="transmembrane region" description="Helical" evidence="1">
    <location>
        <begin position="45"/>
        <end position="67"/>
    </location>
</feature>
<gene>
    <name evidence="2" type="ORF">MHA02_40860</name>
</gene>
<evidence type="ECO:0000313" key="2">
    <source>
        <dbReference type="EMBL" id="GEP01699.1"/>
    </source>
</evidence>
<keyword evidence="1" id="KW-0812">Transmembrane</keyword>
<organism evidence="2 3">
    <name type="scientific">Methylobacterium haplocladii</name>
    <dbReference type="NCBI Taxonomy" id="1176176"/>
    <lineage>
        <taxon>Bacteria</taxon>
        <taxon>Pseudomonadati</taxon>
        <taxon>Pseudomonadota</taxon>
        <taxon>Alphaproteobacteria</taxon>
        <taxon>Hyphomicrobiales</taxon>
        <taxon>Methylobacteriaceae</taxon>
        <taxon>Methylobacterium</taxon>
    </lineage>
</organism>